<dbReference type="Proteomes" id="UP000504638">
    <property type="component" value="Unplaced"/>
</dbReference>
<dbReference type="InterPro" id="IPR022698">
    <property type="entry name" value="OrsD"/>
</dbReference>
<sequence>VTNRSMDPYDYFTRIPVFGLIVCNECKYCVWPKDVAGHLSGPHHKLKRAQSQEIASAVHRWRGLTRSYEELQVPYTVDKPINALPLYEDGFMCIKGDCRKIFRGRPVIIEHWRTEHKWTVTERQRKGRAGRPGKTEKDIVQRRFEAATEKVLYQRFFPSRYSSQYFRKAEQKFQEIEKRIRTRIEAGEKDEANPWLERTGWAKYL</sequence>
<protein>
    <recommendedName>
        <fullName evidence="1">C2H2-type domain-containing protein</fullName>
    </recommendedName>
</protein>
<reference evidence="4" key="2">
    <citation type="submission" date="2020-04" db="EMBL/GenBank/DDBJ databases">
        <authorList>
            <consortium name="NCBI Genome Project"/>
        </authorList>
    </citation>
    <scope>NUCLEOTIDE SEQUENCE</scope>
    <source>
        <strain evidence="4">CBS 781.70</strain>
    </source>
</reference>
<evidence type="ECO:0000313" key="4">
    <source>
        <dbReference type="RefSeq" id="XP_033529458.1"/>
    </source>
</evidence>
<evidence type="ECO:0000313" key="3">
    <source>
        <dbReference type="Proteomes" id="UP000504638"/>
    </source>
</evidence>
<dbReference type="InterPro" id="IPR013087">
    <property type="entry name" value="Znf_C2H2_type"/>
</dbReference>
<keyword evidence="3" id="KW-1185">Reference proteome</keyword>
<reference evidence="2 4" key="1">
    <citation type="submission" date="2020-01" db="EMBL/GenBank/DDBJ databases">
        <authorList>
            <consortium name="DOE Joint Genome Institute"/>
            <person name="Haridas S."/>
            <person name="Albert R."/>
            <person name="Binder M."/>
            <person name="Bloem J."/>
            <person name="Labutti K."/>
            <person name="Salamov A."/>
            <person name="Andreopoulos B."/>
            <person name="Baker S.E."/>
            <person name="Barry K."/>
            <person name="Bills G."/>
            <person name="Bluhm B.H."/>
            <person name="Cannon C."/>
            <person name="Castanera R."/>
            <person name="Culley D.E."/>
            <person name="Daum C."/>
            <person name="Ezra D."/>
            <person name="Gonzalez J.B."/>
            <person name="Henrissat B."/>
            <person name="Kuo A."/>
            <person name="Liang C."/>
            <person name="Lipzen A."/>
            <person name="Lutzoni F."/>
            <person name="Magnuson J."/>
            <person name="Mondo S."/>
            <person name="Nolan M."/>
            <person name="Ohm R."/>
            <person name="Pangilinan J."/>
            <person name="Park H.-J."/>
            <person name="Ramirez L."/>
            <person name="Alfaro M."/>
            <person name="Sun H."/>
            <person name="Tritt A."/>
            <person name="Yoshinaga Y."/>
            <person name="Zwiers L.-H."/>
            <person name="Turgeon B.G."/>
            <person name="Goodwin S.B."/>
            <person name="Spatafora J.W."/>
            <person name="Crous P.W."/>
            <person name="Grigoriev I.V."/>
        </authorList>
    </citation>
    <scope>NUCLEOTIDE SEQUENCE</scope>
    <source>
        <strain evidence="2 4">CBS 781.70</strain>
    </source>
</reference>
<accession>A0A6G1FPW1</accession>
<dbReference type="AlphaFoldDB" id="A0A6G1FPW1"/>
<dbReference type="GeneID" id="54416010"/>
<organism evidence="2">
    <name type="scientific">Eremomyces bilateralis CBS 781.70</name>
    <dbReference type="NCBI Taxonomy" id="1392243"/>
    <lineage>
        <taxon>Eukaryota</taxon>
        <taxon>Fungi</taxon>
        <taxon>Dikarya</taxon>
        <taxon>Ascomycota</taxon>
        <taxon>Pezizomycotina</taxon>
        <taxon>Dothideomycetes</taxon>
        <taxon>Dothideomycetes incertae sedis</taxon>
        <taxon>Eremomycetales</taxon>
        <taxon>Eremomycetaceae</taxon>
        <taxon>Eremomyces</taxon>
    </lineage>
</organism>
<name>A0A6G1FPW1_9PEZI</name>
<dbReference type="OrthoDB" id="3779166at2759"/>
<dbReference type="PROSITE" id="PS00028">
    <property type="entry name" value="ZINC_FINGER_C2H2_1"/>
    <property type="match status" value="1"/>
</dbReference>
<dbReference type="Pfam" id="PF12013">
    <property type="entry name" value="OrsD"/>
    <property type="match status" value="1"/>
</dbReference>
<proteinExistence type="predicted"/>
<reference evidence="4" key="3">
    <citation type="submission" date="2025-04" db="UniProtKB">
        <authorList>
            <consortium name="RefSeq"/>
        </authorList>
    </citation>
    <scope>IDENTIFICATION</scope>
    <source>
        <strain evidence="4">CBS 781.70</strain>
    </source>
</reference>
<dbReference type="EMBL" id="ML975221">
    <property type="protein sequence ID" value="KAF1807827.1"/>
    <property type="molecule type" value="Genomic_DNA"/>
</dbReference>
<dbReference type="RefSeq" id="XP_033529458.1">
    <property type="nucleotide sequence ID" value="XM_033675440.1"/>
</dbReference>
<feature type="domain" description="C2H2-type" evidence="1">
    <location>
        <begin position="93"/>
        <end position="116"/>
    </location>
</feature>
<feature type="non-terminal residue" evidence="2">
    <location>
        <position position="205"/>
    </location>
</feature>
<feature type="non-terminal residue" evidence="2">
    <location>
        <position position="1"/>
    </location>
</feature>
<gene>
    <name evidence="2 4" type="ORF">P152DRAFT_367094</name>
</gene>
<evidence type="ECO:0000313" key="2">
    <source>
        <dbReference type="EMBL" id="KAF1807827.1"/>
    </source>
</evidence>
<evidence type="ECO:0000259" key="1">
    <source>
        <dbReference type="PROSITE" id="PS00028"/>
    </source>
</evidence>